<reference evidence="2 3" key="1">
    <citation type="submission" date="2013-02" db="EMBL/GenBank/DDBJ databases">
        <authorList>
            <person name="Genoscope - CEA"/>
        </authorList>
    </citation>
    <scope>NUCLEOTIDE SEQUENCE [LARGE SCALE GENOMIC DNA]</scope>
    <source>
        <strain evidence="2 3">STM 2683</strain>
    </source>
</reference>
<accession>M5EGQ9</accession>
<keyword evidence="1" id="KW-0472">Membrane</keyword>
<dbReference type="AlphaFoldDB" id="M5EGQ9"/>
<evidence type="ECO:0000256" key="1">
    <source>
        <dbReference type="SAM" id="Phobius"/>
    </source>
</evidence>
<gene>
    <name evidence="2" type="ORF">MESS2_1030175</name>
</gene>
<sequence length="94" mass="10039">MEIFPCQIELAVINLALCTHGDELSQRVIAYGINNAVSHEAPLTSHRQQGPNELGTSCGYDRVRSTTSGAASSTVNAISCIVVTCFVAIPIIRH</sequence>
<dbReference type="Proteomes" id="UP000012062">
    <property type="component" value="Unassembled WGS sequence"/>
</dbReference>
<evidence type="ECO:0000313" key="3">
    <source>
        <dbReference type="Proteomes" id="UP000012062"/>
    </source>
</evidence>
<feature type="transmembrane region" description="Helical" evidence="1">
    <location>
        <begin position="70"/>
        <end position="92"/>
    </location>
</feature>
<name>M5EGQ9_9HYPH</name>
<organism evidence="2 3">
    <name type="scientific">Mesorhizobium metallidurans STM 2683</name>
    <dbReference type="NCBI Taxonomy" id="1297569"/>
    <lineage>
        <taxon>Bacteria</taxon>
        <taxon>Pseudomonadati</taxon>
        <taxon>Pseudomonadota</taxon>
        <taxon>Alphaproteobacteria</taxon>
        <taxon>Hyphomicrobiales</taxon>
        <taxon>Phyllobacteriaceae</taxon>
        <taxon>Mesorhizobium</taxon>
    </lineage>
</organism>
<keyword evidence="1" id="KW-0812">Transmembrane</keyword>
<proteinExistence type="predicted"/>
<evidence type="ECO:0000313" key="2">
    <source>
        <dbReference type="EMBL" id="CCV03318.1"/>
    </source>
</evidence>
<protein>
    <submittedName>
        <fullName evidence="2">Uncharacterized protein</fullName>
    </submittedName>
</protein>
<dbReference type="STRING" id="1297569.MESS2_1030175"/>
<keyword evidence="3" id="KW-1185">Reference proteome</keyword>
<comment type="caution">
    <text evidence="2">The sequence shown here is derived from an EMBL/GenBank/DDBJ whole genome shotgun (WGS) entry which is preliminary data.</text>
</comment>
<keyword evidence="1" id="KW-1133">Transmembrane helix</keyword>
<dbReference type="EMBL" id="CAUM01000006">
    <property type="protein sequence ID" value="CCV03318.1"/>
    <property type="molecule type" value="Genomic_DNA"/>
</dbReference>